<sequence>MTNACDACRQAHKKFLFVVCPFPPRVQRSSCPKSTCKDSFVVGNDETISKRKWTLGPQAGRREPFRAISPVSSSINLSTPFLGHHPMVTSLLDLSKVIIRPMKDGDGERTFELGLIITMSCHQWDSNAKVKQNPPNPPRQDSSVPSLPREQIPPQPTPGLSGTQWSEELFREPSQTKEPPIPGPSPSSQPLEDNITCEPEPEVAPTQSTEETF</sequence>
<feature type="non-terminal residue" evidence="2">
    <location>
        <position position="213"/>
    </location>
</feature>
<dbReference type="EMBL" id="AVOT02090795">
    <property type="protein sequence ID" value="MBW0572804.1"/>
    <property type="molecule type" value="Genomic_DNA"/>
</dbReference>
<evidence type="ECO:0000256" key="1">
    <source>
        <dbReference type="SAM" id="MobiDB-lite"/>
    </source>
</evidence>
<reference evidence="2" key="1">
    <citation type="submission" date="2021-03" db="EMBL/GenBank/DDBJ databases">
        <title>Draft genome sequence of rust myrtle Austropuccinia psidii MF-1, a brazilian biotype.</title>
        <authorList>
            <person name="Quecine M.C."/>
            <person name="Pachon D.M.R."/>
            <person name="Bonatelli M.L."/>
            <person name="Correr F.H."/>
            <person name="Franceschini L.M."/>
            <person name="Leite T.F."/>
            <person name="Margarido G.R.A."/>
            <person name="Almeida C.A."/>
            <person name="Ferrarezi J.A."/>
            <person name="Labate C.A."/>
        </authorList>
    </citation>
    <scope>NUCLEOTIDE SEQUENCE</scope>
    <source>
        <strain evidence="2">MF-1</strain>
    </source>
</reference>
<evidence type="ECO:0000313" key="2">
    <source>
        <dbReference type="EMBL" id="MBW0572804.1"/>
    </source>
</evidence>
<organism evidence="2 3">
    <name type="scientific">Austropuccinia psidii MF-1</name>
    <dbReference type="NCBI Taxonomy" id="1389203"/>
    <lineage>
        <taxon>Eukaryota</taxon>
        <taxon>Fungi</taxon>
        <taxon>Dikarya</taxon>
        <taxon>Basidiomycota</taxon>
        <taxon>Pucciniomycotina</taxon>
        <taxon>Pucciniomycetes</taxon>
        <taxon>Pucciniales</taxon>
        <taxon>Sphaerophragmiaceae</taxon>
        <taxon>Austropuccinia</taxon>
    </lineage>
</organism>
<evidence type="ECO:0000313" key="3">
    <source>
        <dbReference type="Proteomes" id="UP000765509"/>
    </source>
</evidence>
<keyword evidence="3" id="KW-1185">Reference proteome</keyword>
<comment type="caution">
    <text evidence="2">The sequence shown here is derived from an EMBL/GenBank/DDBJ whole genome shotgun (WGS) entry which is preliminary data.</text>
</comment>
<protein>
    <submittedName>
        <fullName evidence="2">Uncharacterized protein</fullName>
    </submittedName>
</protein>
<dbReference type="Proteomes" id="UP000765509">
    <property type="component" value="Unassembled WGS sequence"/>
</dbReference>
<proteinExistence type="predicted"/>
<gene>
    <name evidence="2" type="ORF">O181_112519</name>
</gene>
<dbReference type="AlphaFoldDB" id="A0A9Q3K1Y9"/>
<name>A0A9Q3K1Y9_9BASI</name>
<accession>A0A9Q3K1Y9</accession>
<feature type="region of interest" description="Disordered" evidence="1">
    <location>
        <begin position="127"/>
        <end position="213"/>
    </location>
</feature>